<sequence length="572" mass="62737">MATAVPSALKPSRTKPAAQDRPLSPQERYFLQQAEAIHRVYAPVYPDRRIHIILKALDRPQGDPDSIVVQPGTPDLSMIDASYLGTVQFGNDGADDDAAARAGTGTAPDAERDVTIVAGIPRQVRPGDMDSGKTAPDFRHRAVLGSLLWRAPVLFEQGKYHYEMRQKAQCAQKHSFSPIPRATSRPLGRLETKTRDTGKPPAILIGFHWLEMGGAEKLAFDCVKWARAAGFRVLVVAERADIHRHASKLPQDADVEFIRADAYLHPGNWFAFLEQLVLSENIRAIHIHHNVRLYDNLLRLKAAFPDLVMIDSTHIVEYENGGFPRTSGVWTNYIDHHHVISRDLVSFYLDRFGVSEKVLLGRMLDPVDPAAPEPTPAFRLSAGQKSCRIAFVGRMVHQKRAPLVVEIARRLQIWARAQGIGLQVDMVGTGAYLDVVRHMIRKANLSGTITLHPADADVPALLGQADILVLPSSNEGLALVCYEAIANGALPISTDVGGQDELVPESLLVAPPPLACVKDTVALIRRLMTEPAFLADCKTGTAAGYRALRADPTAQEVLTALYSDILRKADAT</sequence>
<evidence type="ECO:0000313" key="3">
    <source>
        <dbReference type="EMBL" id="MDK3074540.1"/>
    </source>
</evidence>
<comment type="caution">
    <text evidence="3">The sequence shown here is derived from an EMBL/GenBank/DDBJ whole genome shotgun (WGS) entry which is preliminary data.</text>
</comment>
<dbReference type="Gene3D" id="3.40.50.2000">
    <property type="entry name" value="Glycogen Phosphorylase B"/>
    <property type="match status" value="2"/>
</dbReference>
<dbReference type="Proteomes" id="UP001227126">
    <property type="component" value="Unassembled WGS sequence"/>
</dbReference>
<gene>
    <name evidence="3" type="ORF">QO034_15690</name>
</gene>
<accession>A0ABT7FHS0</accession>
<dbReference type="Pfam" id="PF00534">
    <property type="entry name" value="Glycos_transf_1"/>
    <property type="match status" value="1"/>
</dbReference>
<feature type="domain" description="Glycosyl transferase family 1" evidence="2">
    <location>
        <begin position="386"/>
        <end position="538"/>
    </location>
</feature>
<keyword evidence="3" id="KW-0808">Transferase</keyword>
<feature type="region of interest" description="Disordered" evidence="1">
    <location>
        <begin position="1"/>
        <end position="24"/>
    </location>
</feature>
<evidence type="ECO:0000259" key="2">
    <source>
        <dbReference type="Pfam" id="PF00534"/>
    </source>
</evidence>
<name>A0ABT7FHS0_9RHOB</name>
<dbReference type="RefSeq" id="WP_284486473.1">
    <property type="nucleotide sequence ID" value="NZ_JASNJE010000021.1"/>
</dbReference>
<dbReference type="EMBL" id="JASNJE010000021">
    <property type="protein sequence ID" value="MDK3074540.1"/>
    <property type="molecule type" value="Genomic_DNA"/>
</dbReference>
<reference evidence="3 4" key="1">
    <citation type="submission" date="2023-05" db="EMBL/GenBank/DDBJ databases">
        <title>Sedimentitalea sp. nov. JM2-8.</title>
        <authorList>
            <person name="Huang J."/>
        </authorList>
    </citation>
    <scope>NUCLEOTIDE SEQUENCE [LARGE SCALE GENOMIC DNA]</scope>
    <source>
        <strain evidence="3 4">JM2-8</strain>
    </source>
</reference>
<dbReference type="SUPFAM" id="SSF53756">
    <property type="entry name" value="UDP-Glycosyltransferase/glycogen phosphorylase"/>
    <property type="match status" value="1"/>
</dbReference>
<proteinExistence type="predicted"/>
<evidence type="ECO:0000313" key="4">
    <source>
        <dbReference type="Proteomes" id="UP001227126"/>
    </source>
</evidence>
<dbReference type="InterPro" id="IPR001296">
    <property type="entry name" value="Glyco_trans_1"/>
</dbReference>
<dbReference type="PANTHER" id="PTHR12526">
    <property type="entry name" value="GLYCOSYLTRANSFERASE"/>
    <property type="match status" value="1"/>
</dbReference>
<organism evidence="3 4">
    <name type="scientific">Sedimentitalea xiamensis</name>
    <dbReference type="NCBI Taxonomy" id="3050037"/>
    <lineage>
        <taxon>Bacteria</taxon>
        <taxon>Pseudomonadati</taxon>
        <taxon>Pseudomonadota</taxon>
        <taxon>Alphaproteobacteria</taxon>
        <taxon>Rhodobacterales</taxon>
        <taxon>Paracoccaceae</taxon>
        <taxon>Sedimentitalea</taxon>
    </lineage>
</organism>
<dbReference type="PANTHER" id="PTHR12526:SF630">
    <property type="entry name" value="GLYCOSYLTRANSFERASE"/>
    <property type="match status" value="1"/>
</dbReference>
<keyword evidence="4" id="KW-1185">Reference proteome</keyword>
<keyword evidence="3" id="KW-0328">Glycosyltransferase</keyword>
<dbReference type="GO" id="GO:0016757">
    <property type="term" value="F:glycosyltransferase activity"/>
    <property type="evidence" value="ECO:0007669"/>
    <property type="project" value="UniProtKB-KW"/>
</dbReference>
<evidence type="ECO:0000256" key="1">
    <source>
        <dbReference type="SAM" id="MobiDB-lite"/>
    </source>
</evidence>
<protein>
    <submittedName>
        <fullName evidence="3">Glycosyltransferase</fullName>
        <ecNumber evidence="3">2.4.-.-</ecNumber>
    </submittedName>
</protein>
<dbReference type="EC" id="2.4.-.-" evidence="3"/>